<gene>
    <name evidence="3" type="ORF">SCF082_LOCUS19243</name>
</gene>
<organism evidence="3 4">
    <name type="scientific">Durusdinium trenchii</name>
    <dbReference type="NCBI Taxonomy" id="1381693"/>
    <lineage>
        <taxon>Eukaryota</taxon>
        <taxon>Sar</taxon>
        <taxon>Alveolata</taxon>
        <taxon>Dinophyceae</taxon>
        <taxon>Suessiales</taxon>
        <taxon>Symbiodiniaceae</taxon>
        <taxon>Durusdinium</taxon>
    </lineage>
</organism>
<evidence type="ECO:0000256" key="1">
    <source>
        <dbReference type="SAM" id="MobiDB-lite"/>
    </source>
</evidence>
<protein>
    <submittedName>
        <fullName evidence="3">Transmembrane protein 56-B</fullName>
    </submittedName>
</protein>
<proteinExistence type="predicted"/>
<feature type="transmembrane region" description="Helical" evidence="2">
    <location>
        <begin position="46"/>
        <end position="69"/>
    </location>
</feature>
<dbReference type="Proteomes" id="UP001642464">
    <property type="component" value="Unassembled WGS sequence"/>
</dbReference>
<reference evidence="3 4" key="1">
    <citation type="submission" date="2024-02" db="EMBL/GenBank/DDBJ databases">
        <authorList>
            <person name="Chen Y."/>
            <person name="Shah S."/>
            <person name="Dougan E. K."/>
            <person name="Thang M."/>
            <person name="Chan C."/>
        </authorList>
    </citation>
    <scope>NUCLEOTIDE SEQUENCE [LARGE SCALE GENOMIC DNA]</scope>
</reference>
<keyword evidence="2 3" id="KW-0812">Transmembrane</keyword>
<evidence type="ECO:0000313" key="3">
    <source>
        <dbReference type="EMBL" id="CAK9030523.1"/>
    </source>
</evidence>
<feature type="transmembrane region" description="Helical" evidence="2">
    <location>
        <begin position="12"/>
        <end position="34"/>
    </location>
</feature>
<feature type="region of interest" description="Disordered" evidence="1">
    <location>
        <begin position="485"/>
        <end position="533"/>
    </location>
</feature>
<accession>A0ABP0KUE9</accession>
<dbReference type="EMBL" id="CAXAMM010013114">
    <property type="protein sequence ID" value="CAK9030523.1"/>
    <property type="molecule type" value="Genomic_DNA"/>
</dbReference>
<keyword evidence="2" id="KW-1133">Transmembrane helix</keyword>
<comment type="caution">
    <text evidence="3">The sequence shown here is derived from an EMBL/GenBank/DDBJ whole genome shotgun (WGS) entry which is preliminary data.</text>
</comment>
<keyword evidence="2" id="KW-0472">Membrane</keyword>
<feature type="compositionally biased region" description="Basic and acidic residues" evidence="1">
    <location>
        <begin position="485"/>
        <end position="515"/>
    </location>
</feature>
<sequence>MFGETQSPIIWSAATFQASFWLSLLVAPWCFSHYQQLDSAKGEKAYWAATFSGVLHAVLIVVLCVMALYDSPELMSSTNFFQASPLSELCCQVFIGYILQDFCLSLCYWSTWPGWEANLIHHVLVLIVWWQLTQGGYAQGPATISMLPGRPRSDPVAGGKPWKRREAEAMTYAELLEEVKEKKVAKLIEYEVCTPKIAKDLLEKISKCEEAGEDASSDAAKEVLKLKDSLKAASDAEGGDWTEPIDEGAVEIFEQLEKWECKMKENQEVRVHEVEGMIEYVEKKWTGLSKLGKFTAAVLEKAKPLVEAVKQKNKELEQDKELRDAVFMMDLVNGVVTTYALIGFTIPEFVIQGSDEVEVQLEKRIPRWEAGRDIDKESELGKKIQAQIEKLQEAMPQIQLICKENPKFSFEDQRECKETINMKATLFAGAACAIKGNTEELAKMIAKAEEEFKKGEASFFDTEAKKKILTKAQYDSALEKLKEKAQELEKKAKEETKTEETKPAAEPKPEEKKGAAETAPEGVPEGLVRKPSC</sequence>
<evidence type="ECO:0000256" key="2">
    <source>
        <dbReference type="SAM" id="Phobius"/>
    </source>
</evidence>
<evidence type="ECO:0000313" key="4">
    <source>
        <dbReference type="Proteomes" id="UP001642464"/>
    </source>
</evidence>
<name>A0ABP0KUE9_9DINO</name>
<keyword evidence="4" id="KW-1185">Reference proteome</keyword>